<keyword evidence="3" id="KW-1185">Reference proteome</keyword>
<protein>
    <recommendedName>
        <fullName evidence="4">DUF1444 family protein</fullName>
    </recommendedName>
</protein>
<accession>A0ABW3H6C8</accession>
<feature type="signal peptide" evidence="1">
    <location>
        <begin position="1"/>
        <end position="22"/>
    </location>
</feature>
<gene>
    <name evidence="2" type="ORF">ACFQ1E_00675</name>
</gene>
<organism evidence="2 3">
    <name type="scientific">Sphingomonas canadensis</name>
    <dbReference type="NCBI Taxonomy" id="1219257"/>
    <lineage>
        <taxon>Bacteria</taxon>
        <taxon>Pseudomonadati</taxon>
        <taxon>Pseudomonadota</taxon>
        <taxon>Alphaproteobacteria</taxon>
        <taxon>Sphingomonadales</taxon>
        <taxon>Sphingomonadaceae</taxon>
        <taxon>Sphingomonas</taxon>
    </lineage>
</organism>
<evidence type="ECO:0000313" key="3">
    <source>
        <dbReference type="Proteomes" id="UP001596977"/>
    </source>
</evidence>
<evidence type="ECO:0000313" key="2">
    <source>
        <dbReference type="EMBL" id="MFD0944844.1"/>
    </source>
</evidence>
<dbReference type="Proteomes" id="UP001596977">
    <property type="component" value="Unassembled WGS sequence"/>
</dbReference>
<dbReference type="EMBL" id="JBHTJG010000001">
    <property type="protein sequence ID" value="MFD0944844.1"/>
    <property type="molecule type" value="Genomic_DNA"/>
</dbReference>
<evidence type="ECO:0000256" key="1">
    <source>
        <dbReference type="SAM" id="SignalP"/>
    </source>
</evidence>
<name>A0ABW3H6C8_9SPHN</name>
<evidence type="ECO:0008006" key="4">
    <source>
        <dbReference type="Google" id="ProtNLM"/>
    </source>
</evidence>
<reference evidence="3" key="1">
    <citation type="journal article" date="2019" name="Int. J. Syst. Evol. Microbiol.">
        <title>The Global Catalogue of Microorganisms (GCM) 10K type strain sequencing project: providing services to taxonomists for standard genome sequencing and annotation.</title>
        <authorList>
            <consortium name="The Broad Institute Genomics Platform"/>
            <consortium name="The Broad Institute Genome Sequencing Center for Infectious Disease"/>
            <person name="Wu L."/>
            <person name="Ma J."/>
        </authorList>
    </citation>
    <scope>NUCLEOTIDE SEQUENCE [LARGE SCALE GENOMIC DNA]</scope>
    <source>
        <strain evidence="3">CCUG 62982</strain>
    </source>
</reference>
<proteinExistence type="predicted"/>
<comment type="caution">
    <text evidence="2">The sequence shown here is derived from an EMBL/GenBank/DDBJ whole genome shotgun (WGS) entry which is preliminary data.</text>
</comment>
<feature type="chain" id="PRO_5046597105" description="DUF1444 family protein" evidence="1">
    <location>
        <begin position="23"/>
        <end position="294"/>
    </location>
</feature>
<dbReference type="RefSeq" id="WP_264942875.1">
    <property type="nucleotide sequence ID" value="NZ_JAPDRA010000001.1"/>
</dbReference>
<keyword evidence="1" id="KW-0732">Signal</keyword>
<sequence length="294" mass="32154">MRLGTILGALALLLPLAAPAGAQTVGERAFRSDMIKRVQAKLPDAEVTPDPDDFLALHVKGGVLDGATINLHRIYEYCAGHSAEDCETLKQDFTGKMTSPNPDPTVASLRLMVRDRVYLENLLEMERRSAAEGKNFHYVYEQIGEDLFAILVSDAPDKVAILPDDSLKDLGLTRKTAWAKAAKQTRDALPPLPKPDQLKASAVAFQEYEYLPSLLLDLPAWARIAEAVGPDLFVTAVSDGFVFAGTMPDDAVAEFAETVAEDCAEQERCISPHIYRFRDGRWVIARAPGDGASR</sequence>